<dbReference type="Proteomes" id="UP000292282">
    <property type="component" value="Unassembled WGS sequence"/>
</dbReference>
<dbReference type="AlphaFoldDB" id="A0A4Q9M118"/>
<organism evidence="1 2">
    <name type="scientific">Hamiltosporidium tvaerminnensis</name>
    <dbReference type="NCBI Taxonomy" id="1176355"/>
    <lineage>
        <taxon>Eukaryota</taxon>
        <taxon>Fungi</taxon>
        <taxon>Fungi incertae sedis</taxon>
        <taxon>Microsporidia</taxon>
        <taxon>Dubosqiidae</taxon>
        <taxon>Hamiltosporidium</taxon>
    </lineage>
</organism>
<dbReference type="EMBL" id="PITK01000083">
    <property type="protein sequence ID" value="TBU20364.1"/>
    <property type="molecule type" value="Genomic_DNA"/>
</dbReference>
<dbReference type="VEuPathDB" id="MicrosporidiaDB:CWI38_0083p0010"/>
<protein>
    <submittedName>
        <fullName evidence="1">Uncharacterized protein</fullName>
    </submittedName>
</protein>
<evidence type="ECO:0000313" key="2">
    <source>
        <dbReference type="Proteomes" id="UP000292282"/>
    </source>
</evidence>
<keyword evidence="2" id="KW-1185">Reference proteome</keyword>
<evidence type="ECO:0000313" key="1">
    <source>
        <dbReference type="EMBL" id="TBU20364.1"/>
    </source>
</evidence>
<accession>A0A4Q9M118</accession>
<gene>
    <name evidence="1" type="ORF">CWI38_0083p0010</name>
</gene>
<comment type="caution">
    <text evidence="1">The sequence shown here is derived from an EMBL/GenBank/DDBJ whole genome shotgun (WGS) entry which is preliminary data.</text>
</comment>
<sequence>MKQKKIFKISDIDNFGLKFEILDKLNVQNSNQEIFLCNHIKALEFELFYSFLIFFYISHEKITIDGFYTILYLLKYFKVQCDNKLRDVLKNIFVSLLRSNDITNLDVTKILFDLSKKEIFSHEFFKKIAEEFFNLFIPAIDYVSSLYLKEQDFLLQEKYYPLYTDNRRYIMRLNRNFFLLVAQIINANIKPIDEIIFYKIPIQDQLIISLNINSNFASMKRIIFLESMKETNMKFSYNLLAVNEIIFYDQFYIYQEDKIVESLILKELTI</sequence>
<reference evidence="1 2" key="1">
    <citation type="submission" date="2017-12" db="EMBL/GenBank/DDBJ databases">
        <authorList>
            <person name="Pombert J.-F."/>
            <person name="Haag K.L."/>
            <person name="Ebert D."/>
        </authorList>
    </citation>
    <scope>NUCLEOTIDE SEQUENCE [LARGE SCALE GENOMIC DNA]</scope>
    <source>
        <strain evidence="1">IL-G-3</strain>
    </source>
</reference>
<proteinExistence type="predicted"/>
<name>A0A4Q9M118_9MICR</name>